<organism evidence="1 2">
    <name type="scientific">[Clostridium] asparagiforme DSM 15981</name>
    <dbReference type="NCBI Taxonomy" id="518636"/>
    <lineage>
        <taxon>Bacteria</taxon>
        <taxon>Bacillati</taxon>
        <taxon>Bacillota</taxon>
        <taxon>Clostridia</taxon>
        <taxon>Lachnospirales</taxon>
        <taxon>Lachnospiraceae</taxon>
        <taxon>Enterocloster</taxon>
    </lineage>
</organism>
<sequence length="110" mass="12881">MDMQWAIDELKALGRMPDSTDCEPPEEIVGRYEELLARVTLPLTAEEVKVLMQTFPESTMYEVEWGILHLVESFAVSNPGYRQLIELCPSGEWRETMTIRYENWEKKKLI</sequence>
<dbReference type="EMBL" id="ACCJ01000153">
    <property type="protein sequence ID" value="EEG55306.1"/>
    <property type="molecule type" value="Genomic_DNA"/>
</dbReference>
<protein>
    <submittedName>
        <fullName evidence="1">Uncharacterized protein</fullName>
    </submittedName>
</protein>
<evidence type="ECO:0000313" key="2">
    <source>
        <dbReference type="Proteomes" id="UP000004756"/>
    </source>
</evidence>
<dbReference type="HOGENOM" id="CLU_2141533_0_0_9"/>
<dbReference type="AlphaFoldDB" id="C0D046"/>
<reference evidence="1 2" key="1">
    <citation type="submission" date="2009-02" db="EMBL/GenBank/DDBJ databases">
        <title>Draft genome sequence of Clostridium asparagiforme (DSM 15981).</title>
        <authorList>
            <person name="Sudarsanam P."/>
            <person name="Ley R."/>
            <person name="Guruge J."/>
            <person name="Turnbaugh P.J."/>
            <person name="Mahowald M."/>
            <person name="Liep D."/>
            <person name="Gordon J."/>
        </authorList>
    </citation>
    <scope>NUCLEOTIDE SEQUENCE [LARGE SCALE GENOMIC DNA]</scope>
    <source>
        <strain evidence="1 2">DSM 15981</strain>
    </source>
</reference>
<dbReference type="Proteomes" id="UP000004756">
    <property type="component" value="Unassembled WGS sequence"/>
</dbReference>
<gene>
    <name evidence="1" type="ORF">CLOSTASPAR_02627</name>
</gene>
<comment type="caution">
    <text evidence="1">The sequence shown here is derived from an EMBL/GenBank/DDBJ whole genome shotgun (WGS) entry which is preliminary data.</text>
</comment>
<keyword evidence="2" id="KW-1185">Reference proteome</keyword>
<name>C0D046_9FIRM</name>
<accession>C0D046</accession>
<proteinExistence type="predicted"/>
<dbReference type="RefSeq" id="WP_007711093.1">
    <property type="nucleotide sequence ID" value="NZ_CP102272.1"/>
</dbReference>
<evidence type="ECO:0000313" key="1">
    <source>
        <dbReference type="EMBL" id="EEG55306.1"/>
    </source>
</evidence>